<proteinExistence type="predicted"/>
<evidence type="ECO:0000313" key="10">
    <source>
        <dbReference type="Proteomes" id="UP001630127"/>
    </source>
</evidence>
<comment type="caution">
    <text evidence="9">The sequence shown here is derived from an EMBL/GenBank/DDBJ whole genome shotgun (WGS) entry which is preliminary data.</text>
</comment>
<keyword evidence="2 6" id="KW-0678">Repressor</keyword>
<protein>
    <recommendedName>
        <fullName evidence="6">Transcription repressor</fullName>
    </recommendedName>
    <alternativeName>
        <fullName evidence="6">Ovate family protein</fullName>
    </alternativeName>
</protein>
<evidence type="ECO:0000259" key="8">
    <source>
        <dbReference type="PROSITE" id="PS51754"/>
    </source>
</evidence>
<name>A0ABD3ALS0_9GENT</name>
<dbReference type="PANTHER" id="PTHR33057:SF98">
    <property type="entry name" value="TRANSCRIPTION REPRESSOR OFP18"/>
    <property type="match status" value="1"/>
</dbReference>
<organism evidence="9 10">
    <name type="scientific">Cinchona calisaya</name>
    <dbReference type="NCBI Taxonomy" id="153742"/>
    <lineage>
        <taxon>Eukaryota</taxon>
        <taxon>Viridiplantae</taxon>
        <taxon>Streptophyta</taxon>
        <taxon>Embryophyta</taxon>
        <taxon>Tracheophyta</taxon>
        <taxon>Spermatophyta</taxon>
        <taxon>Magnoliopsida</taxon>
        <taxon>eudicotyledons</taxon>
        <taxon>Gunneridae</taxon>
        <taxon>Pentapetalae</taxon>
        <taxon>asterids</taxon>
        <taxon>lamiids</taxon>
        <taxon>Gentianales</taxon>
        <taxon>Rubiaceae</taxon>
        <taxon>Cinchonoideae</taxon>
        <taxon>Cinchoneae</taxon>
        <taxon>Cinchona</taxon>
    </lineage>
</organism>
<reference evidence="9 10" key="1">
    <citation type="submission" date="2024-11" db="EMBL/GenBank/DDBJ databases">
        <title>A near-complete genome assembly of Cinchona calisaya.</title>
        <authorList>
            <person name="Lian D.C."/>
            <person name="Zhao X.W."/>
            <person name="Wei L."/>
        </authorList>
    </citation>
    <scope>NUCLEOTIDE SEQUENCE [LARGE SCALE GENOMIC DNA]</scope>
    <source>
        <tissue evidence="9">Nenye</tissue>
    </source>
</reference>
<dbReference type="AlphaFoldDB" id="A0ABD3ALS0"/>
<dbReference type="EMBL" id="JBJUIK010000003">
    <property type="protein sequence ID" value="KAL3532142.1"/>
    <property type="molecule type" value="Genomic_DNA"/>
</dbReference>
<feature type="region of interest" description="Disordered" evidence="7">
    <location>
        <begin position="196"/>
        <end position="274"/>
    </location>
</feature>
<gene>
    <name evidence="9" type="ORF">ACH5RR_005663</name>
</gene>
<evidence type="ECO:0000256" key="5">
    <source>
        <dbReference type="ARBA" id="ARBA00023242"/>
    </source>
</evidence>
<dbReference type="Proteomes" id="UP001630127">
    <property type="component" value="Unassembled WGS sequence"/>
</dbReference>
<dbReference type="InterPro" id="IPR038933">
    <property type="entry name" value="Ovate"/>
</dbReference>
<evidence type="ECO:0000256" key="4">
    <source>
        <dbReference type="ARBA" id="ARBA00023163"/>
    </source>
</evidence>
<feature type="domain" description="OVATE" evidence="8">
    <location>
        <begin position="127"/>
        <end position="188"/>
    </location>
</feature>
<comment type="subcellular location">
    <subcellularLocation>
        <location evidence="1 6">Nucleus</location>
    </subcellularLocation>
</comment>
<feature type="compositionally biased region" description="Low complexity" evidence="7">
    <location>
        <begin position="221"/>
        <end position="250"/>
    </location>
</feature>
<dbReference type="GO" id="GO:0005634">
    <property type="term" value="C:nucleus"/>
    <property type="evidence" value="ECO:0007669"/>
    <property type="project" value="UniProtKB-SubCell"/>
</dbReference>
<comment type="function">
    <text evidence="6">Transcriptional repressor that regulates multiple aspects of plant growth and development.</text>
</comment>
<evidence type="ECO:0000256" key="7">
    <source>
        <dbReference type="SAM" id="MobiDB-lite"/>
    </source>
</evidence>
<dbReference type="InterPro" id="IPR006458">
    <property type="entry name" value="Ovate_C"/>
</dbReference>
<keyword evidence="10" id="KW-1185">Reference proteome</keyword>
<keyword evidence="4 6" id="KW-0804">Transcription</keyword>
<sequence length="274" mass="30951">MGKKKMMKIPFPFKSKEMVSSGSSSWPWPTCASPRTLSFRAKNDIFFKTMNCTYNNNSGNNNNLEELVDTPECASFSSVYREEEEEEEKTVIRGLRSERLFFEPGETSSSILEKAKVEEYFPFKESVAMAVDSRDPFLDFRRSMEEMVEAHELKDWESLEDLLTCYLKVNVKSNHGYIVGAFVDLLVTLAFASSSSEDDDHHHRDRDRDRDQGQDDDIPCSSSSMTRDSFTSPLSFSSSNATTITSTNCSPSLSLVEVDDETEKSIDNASSSDV</sequence>
<dbReference type="NCBIfam" id="TIGR01568">
    <property type="entry name" value="A_thal_3678"/>
    <property type="match status" value="1"/>
</dbReference>
<dbReference type="PANTHER" id="PTHR33057">
    <property type="entry name" value="TRANSCRIPTION REPRESSOR OFP7-RELATED"/>
    <property type="match status" value="1"/>
</dbReference>
<evidence type="ECO:0000256" key="6">
    <source>
        <dbReference type="RuleBase" id="RU367028"/>
    </source>
</evidence>
<dbReference type="GO" id="GO:0045892">
    <property type="term" value="P:negative regulation of DNA-templated transcription"/>
    <property type="evidence" value="ECO:0007669"/>
    <property type="project" value="UniProtKB-UniRule"/>
</dbReference>
<evidence type="ECO:0000256" key="3">
    <source>
        <dbReference type="ARBA" id="ARBA00023015"/>
    </source>
</evidence>
<evidence type="ECO:0000256" key="2">
    <source>
        <dbReference type="ARBA" id="ARBA00022491"/>
    </source>
</evidence>
<dbReference type="Pfam" id="PF04844">
    <property type="entry name" value="Ovate"/>
    <property type="match status" value="1"/>
</dbReference>
<accession>A0ABD3ALS0</accession>
<evidence type="ECO:0000313" key="9">
    <source>
        <dbReference type="EMBL" id="KAL3532142.1"/>
    </source>
</evidence>
<feature type="compositionally biased region" description="Basic and acidic residues" evidence="7">
    <location>
        <begin position="199"/>
        <end position="213"/>
    </location>
</feature>
<keyword evidence="5 6" id="KW-0539">Nucleus</keyword>
<keyword evidence="3 6" id="KW-0805">Transcription regulation</keyword>
<dbReference type="PROSITE" id="PS51754">
    <property type="entry name" value="OVATE"/>
    <property type="match status" value="1"/>
</dbReference>
<evidence type="ECO:0000256" key="1">
    <source>
        <dbReference type="ARBA" id="ARBA00004123"/>
    </source>
</evidence>